<dbReference type="RefSeq" id="WP_170119581.1">
    <property type="nucleotide sequence ID" value="NZ_QGGL01000023.1"/>
</dbReference>
<reference evidence="4 5" key="1">
    <citation type="submission" date="2018-05" db="EMBL/GenBank/DDBJ databases">
        <title>Genomic Encyclopedia of Type Strains, Phase IV (KMG-IV): sequencing the most valuable type-strain genomes for metagenomic binning, comparative biology and taxonomic classification.</title>
        <authorList>
            <person name="Goeker M."/>
        </authorList>
    </citation>
    <scope>NUCLEOTIDE SEQUENCE [LARGE SCALE GENOMIC DNA]</scope>
    <source>
        <strain evidence="4 5">DSM 18773</strain>
    </source>
</reference>
<dbReference type="InterPro" id="IPR008927">
    <property type="entry name" value="6-PGluconate_DH-like_C_sf"/>
</dbReference>
<sequence length="271" mass="29578">MTSNGQKVLVLGDGTVAEELAEALKAAGYVVDDYLHPGPIDAWNEKPFAYLAVEFTRLEFAAYDAFFIALTSDRDVQGRLVRELELSIPKQTPLFVSAMSLAATEIASWCEHPERVIGFGFVPPLCGVQCLEMTVPLQAESTAFAEQAVASVLAEWGMDVEWVQDSAGLVLPRLVSVIVNEAVTALVEGVAAAEDIDIAMKLGTNYPHGPLAWADAIGLDQVYATLQGVYDEQQEDRYRPAPLLRRLVLAKRFGVRVGHGFYRYKGAETNA</sequence>
<dbReference type="Proteomes" id="UP000245634">
    <property type="component" value="Unassembled WGS sequence"/>
</dbReference>
<evidence type="ECO:0000256" key="2">
    <source>
        <dbReference type="ARBA" id="ARBA00009463"/>
    </source>
</evidence>
<dbReference type="SUPFAM" id="SSF51735">
    <property type="entry name" value="NAD(P)-binding Rossmann-fold domains"/>
    <property type="match status" value="1"/>
</dbReference>
<dbReference type="EMBL" id="QGGL01000023">
    <property type="protein sequence ID" value="PWK05411.1"/>
    <property type="molecule type" value="Genomic_DNA"/>
</dbReference>
<dbReference type="Gene3D" id="3.40.50.720">
    <property type="entry name" value="NAD(P)-binding Rossmann-like Domain"/>
    <property type="match status" value="1"/>
</dbReference>
<feature type="domain" description="3-hydroxyacyl-CoA dehydrogenase C-terminal" evidence="3">
    <location>
        <begin position="168"/>
        <end position="264"/>
    </location>
</feature>
<comment type="caution">
    <text evidence="4">The sequence shown here is derived from an EMBL/GenBank/DDBJ whole genome shotgun (WGS) entry which is preliminary data.</text>
</comment>
<proteinExistence type="inferred from homology"/>
<comment type="similarity">
    <text evidence="2">Belongs to the 3-hydroxyacyl-CoA dehydrogenase family.</text>
</comment>
<name>A0A316DQC1_9BACL</name>
<dbReference type="InterPro" id="IPR013328">
    <property type="entry name" value="6PGD_dom2"/>
</dbReference>
<dbReference type="Pfam" id="PF00725">
    <property type="entry name" value="3HCDH"/>
    <property type="match status" value="1"/>
</dbReference>
<dbReference type="InterPro" id="IPR036291">
    <property type="entry name" value="NAD(P)-bd_dom_sf"/>
</dbReference>
<protein>
    <submittedName>
        <fullName evidence="4">3-hydroxybutyryl-CoA dehydrogenase</fullName>
    </submittedName>
</protein>
<evidence type="ECO:0000256" key="1">
    <source>
        <dbReference type="ARBA" id="ARBA00005086"/>
    </source>
</evidence>
<dbReference type="SUPFAM" id="SSF48179">
    <property type="entry name" value="6-phosphogluconate dehydrogenase C-terminal domain-like"/>
    <property type="match status" value="1"/>
</dbReference>
<accession>A0A316DQC1</accession>
<gene>
    <name evidence="4" type="ORF">C7459_12336</name>
</gene>
<dbReference type="GO" id="GO:0008691">
    <property type="term" value="F:3-hydroxybutyryl-CoA dehydrogenase activity"/>
    <property type="evidence" value="ECO:0007669"/>
    <property type="project" value="TreeGrafter"/>
</dbReference>
<evidence type="ECO:0000259" key="3">
    <source>
        <dbReference type="Pfam" id="PF00725"/>
    </source>
</evidence>
<comment type="pathway">
    <text evidence="1">Lipid metabolism; butanoate metabolism.</text>
</comment>
<dbReference type="Gene3D" id="1.10.1040.10">
    <property type="entry name" value="N-(1-d-carboxylethyl)-l-norvaline Dehydrogenase, domain 2"/>
    <property type="match status" value="1"/>
</dbReference>
<dbReference type="AlphaFoldDB" id="A0A316DQC1"/>
<dbReference type="GO" id="GO:0006635">
    <property type="term" value="P:fatty acid beta-oxidation"/>
    <property type="evidence" value="ECO:0007669"/>
    <property type="project" value="TreeGrafter"/>
</dbReference>
<dbReference type="PANTHER" id="PTHR48075">
    <property type="entry name" value="3-HYDROXYACYL-COA DEHYDROGENASE FAMILY PROTEIN"/>
    <property type="match status" value="1"/>
</dbReference>
<keyword evidence="5" id="KW-1185">Reference proteome</keyword>
<dbReference type="PANTHER" id="PTHR48075:SF5">
    <property type="entry name" value="3-HYDROXYBUTYRYL-COA DEHYDROGENASE"/>
    <property type="match status" value="1"/>
</dbReference>
<evidence type="ECO:0000313" key="5">
    <source>
        <dbReference type="Proteomes" id="UP000245634"/>
    </source>
</evidence>
<evidence type="ECO:0000313" key="4">
    <source>
        <dbReference type="EMBL" id="PWK05411.1"/>
    </source>
</evidence>
<organism evidence="4 5">
    <name type="scientific">Tumebacillus permanentifrigoris</name>
    <dbReference type="NCBI Taxonomy" id="378543"/>
    <lineage>
        <taxon>Bacteria</taxon>
        <taxon>Bacillati</taxon>
        <taxon>Bacillota</taxon>
        <taxon>Bacilli</taxon>
        <taxon>Bacillales</taxon>
        <taxon>Alicyclobacillaceae</taxon>
        <taxon>Tumebacillus</taxon>
    </lineage>
</organism>
<dbReference type="InterPro" id="IPR006108">
    <property type="entry name" value="3HC_DH_C"/>
</dbReference>